<keyword evidence="1" id="KW-0450">Lipoyl</keyword>
<sequence>MAKHESAWKTMLNFYKAERAEEKAPMMYQDVWLKTKSHQRLILGLTDSAKAELTTVTAIDWPSVGTELAAGDPLVTLHGATTKKVVTTPFSGTVTAVNADLNTNPSPITTNVQKDNWLVKLRAQ</sequence>
<dbReference type="SUPFAM" id="SSF51230">
    <property type="entry name" value="Single hybrid motif"/>
    <property type="match status" value="1"/>
</dbReference>
<dbReference type="GO" id="GO:0019464">
    <property type="term" value="P:glycine decarboxylation via glycine cleavage system"/>
    <property type="evidence" value="ECO:0007669"/>
    <property type="project" value="InterPro"/>
</dbReference>
<reference evidence="2 3" key="1">
    <citation type="journal article" date="2015" name="Genome Announc.">
        <title>Expanding the biotechnology potential of lactobacilli through comparative genomics of 213 strains and associated genera.</title>
        <authorList>
            <person name="Sun Z."/>
            <person name="Harris H.M."/>
            <person name="McCann A."/>
            <person name="Guo C."/>
            <person name="Argimon S."/>
            <person name="Zhang W."/>
            <person name="Yang X."/>
            <person name="Jeffery I.B."/>
            <person name="Cooney J.C."/>
            <person name="Kagawa T.F."/>
            <person name="Liu W."/>
            <person name="Song Y."/>
            <person name="Salvetti E."/>
            <person name="Wrobel A."/>
            <person name="Rasinkangas P."/>
            <person name="Parkhill J."/>
            <person name="Rea M.C."/>
            <person name="O'Sullivan O."/>
            <person name="Ritari J."/>
            <person name="Douillard F.P."/>
            <person name="Paul Ross R."/>
            <person name="Yang R."/>
            <person name="Briner A.E."/>
            <person name="Felis G.E."/>
            <person name="de Vos W.M."/>
            <person name="Barrangou R."/>
            <person name="Klaenhammer T.R."/>
            <person name="Caufield P.W."/>
            <person name="Cui Y."/>
            <person name="Zhang H."/>
            <person name="O'Toole P.W."/>
        </authorList>
    </citation>
    <scope>NUCLEOTIDE SEQUENCE [LARGE SCALE GENOMIC DNA]</scope>
    <source>
        <strain evidence="2 3">DSM 21115</strain>
    </source>
</reference>
<dbReference type="Gene3D" id="2.40.50.100">
    <property type="match status" value="1"/>
</dbReference>
<dbReference type="GO" id="GO:0009249">
    <property type="term" value="P:protein lipoylation"/>
    <property type="evidence" value="ECO:0007669"/>
    <property type="project" value="TreeGrafter"/>
</dbReference>
<gene>
    <name evidence="2" type="ORF">DY78_GL000612</name>
</gene>
<dbReference type="GO" id="GO:0005960">
    <property type="term" value="C:glycine cleavage complex"/>
    <property type="evidence" value="ECO:0007669"/>
    <property type="project" value="InterPro"/>
</dbReference>
<dbReference type="PANTHER" id="PTHR11715:SF3">
    <property type="entry name" value="GLYCINE CLEAVAGE SYSTEM H PROTEIN-RELATED"/>
    <property type="match status" value="1"/>
</dbReference>
<dbReference type="Pfam" id="PF01597">
    <property type="entry name" value="GCV_H"/>
    <property type="match status" value="1"/>
</dbReference>
<dbReference type="PANTHER" id="PTHR11715">
    <property type="entry name" value="GLYCINE CLEAVAGE SYSTEM H PROTEIN"/>
    <property type="match status" value="1"/>
</dbReference>
<dbReference type="InterPro" id="IPR033753">
    <property type="entry name" value="GCV_H/Fam206"/>
</dbReference>
<comment type="caution">
    <text evidence="2">The sequence shown here is derived from an EMBL/GenBank/DDBJ whole genome shotgun (WGS) entry which is preliminary data.</text>
</comment>
<dbReference type="Proteomes" id="UP000050920">
    <property type="component" value="Unassembled WGS sequence"/>
</dbReference>
<evidence type="ECO:0000313" key="2">
    <source>
        <dbReference type="EMBL" id="KRO29378.1"/>
    </source>
</evidence>
<protein>
    <recommendedName>
        <fullName evidence="4">Glycine cleavage system protein H</fullName>
    </recommendedName>
</protein>
<dbReference type="CDD" id="cd06848">
    <property type="entry name" value="GCS_H"/>
    <property type="match status" value="1"/>
</dbReference>
<name>A0A0R2NXI4_9LACO</name>
<dbReference type="InterPro" id="IPR011053">
    <property type="entry name" value="Single_hybrid_motif"/>
</dbReference>
<evidence type="ECO:0000256" key="1">
    <source>
        <dbReference type="ARBA" id="ARBA00022823"/>
    </source>
</evidence>
<proteinExistence type="predicted"/>
<keyword evidence="3" id="KW-1185">Reference proteome</keyword>
<organism evidence="2 3">
    <name type="scientific">Lactiplantibacillus fabifermentans DSM 21115</name>
    <dbReference type="NCBI Taxonomy" id="1413187"/>
    <lineage>
        <taxon>Bacteria</taxon>
        <taxon>Bacillati</taxon>
        <taxon>Bacillota</taxon>
        <taxon>Bacilli</taxon>
        <taxon>Lactobacillales</taxon>
        <taxon>Lactobacillaceae</taxon>
        <taxon>Lactiplantibacillus</taxon>
    </lineage>
</organism>
<dbReference type="AlphaFoldDB" id="A0A0R2NXI4"/>
<accession>A0A0R2NXI4</accession>
<dbReference type="GO" id="GO:0005737">
    <property type="term" value="C:cytoplasm"/>
    <property type="evidence" value="ECO:0007669"/>
    <property type="project" value="TreeGrafter"/>
</dbReference>
<dbReference type="InterPro" id="IPR002930">
    <property type="entry name" value="GCV_H"/>
</dbReference>
<dbReference type="EMBL" id="AYGX02000009">
    <property type="protein sequence ID" value="KRO29378.1"/>
    <property type="molecule type" value="Genomic_DNA"/>
</dbReference>
<evidence type="ECO:0008006" key="4">
    <source>
        <dbReference type="Google" id="ProtNLM"/>
    </source>
</evidence>
<dbReference type="RefSeq" id="WP_024625197.1">
    <property type="nucleotide sequence ID" value="NZ_AYGX02000009.1"/>
</dbReference>
<evidence type="ECO:0000313" key="3">
    <source>
        <dbReference type="Proteomes" id="UP000050920"/>
    </source>
</evidence>